<keyword evidence="2 5" id="KW-0489">Methyltransferase</keyword>
<dbReference type="InterPro" id="IPR029063">
    <property type="entry name" value="SAM-dependent_MTases_sf"/>
</dbReference>
<dbReference type="SUPFAM" id="SSF53335">
    <property type="entry name" value="S-adenosyl-L-methionine-dependent methyltransferases"/>
    <property type="match status" value="1"/>
</dbReference>
<accession>A0AAW9R6V9</accession>
<dbReference type="EC" id="2.1.1.-" evidence="5"/>
<dbReference type="GO" id="GO:0032259">
    <property type="term" value="P:methylation"/>
    <property type="evidence" value="ECO:0007669"/>
    <property type="project" value="UniProtKB-KW"/>
</dbReference>
<dbReference type="GO" id="GO:0008757">
    <property type="term" value="F:S-adenosylmethionine-dependent methyltransferase activity"/>
    <property type="evidence" value="ECO:0007669"/>
    <property type="project" value="InterPro"/>
</dbReference>
<sequence>MSGSFKDHFSGHAGDYAVFRPEYPAELFDWLASRAPGRHLAWDVATGNGQAARVLARYFERVVASDASAEQIAQATGPAHVDFRVEPAEGSSLADGSVDLVTVAQACHWFDHAAFVDEVGRVSASGGVAAIWTYELARVNPVFDGQIDTFYRETIGPWWPPERCIVERGYRDLDFPWPELDSPRFVMRHDWTLDRFEGYLRTWSAVRRCQAVTGKDPVAGIHERLLDAWGVESGRSRTVEWPLAVRAFRLG</sequence>
<dbReference type="AlphaFoldDB" id="A0AAW9R6V9"/>
<organism evidence="5 6">
    <name type="scientific">Elongatibacter sediminis</name>
    <dbReference type="NCBI Taxonomy" id="3119006"/>
    <lineage>
        <taxon>Bacteria</taxon>
        <taxon>Pseudomonadati</taxon>
        <taxon>Pseudomonadota</taxon>
        <taxon>Gammaproteobacteria</taxon>
        <taxon>Chromatiales</taxon>
        <taxon>Wenzhouxiangellaceae</taxon>
        <taxon>Elongatibacter</taxon>
    </lineage>
</organism>
<evidence type="ECO:0000313" key="5">
    <source>
        <dbReference type="EMBL" id="MEJ8566672.1"/>
    </source>
</evidence>
<evidence type="ECO:0000256" key="3">
    <source>
        <dbReference type="ARBA" id="ARBA00022679"/>
    </source>
</evidence>
<dbReference type="Proteomes" id="UP001359886">
    <property type="component" value="Unassembled WGS sequence"/>
</dbReference>
<protein>
    <submittedName>
        <fullName evidence="5">Class I SAM-dependent methyltransferase</fullName>
        <ecNumber evidence="5">2.1.1.-</ecNumber>
    </submittedName>
</protein>
<evidence type="ECO:0000259" key="4">
    <source>
        <dbReference type="Pfam" id="PF08241"/>
    </source>
</evidence>
<keyword evidence="6" id="KW-1185">Reference proteome</keyword>
<dbReference type="RefSeq" id="WP_354693994.1">
    <property type="nucleotide sequence ID" value="NZ_JAZHOG010000002.1"/>
</dbReference>
<dbReference type="InterPro" id="IPR013216">
    <property type="entry name" value="Methyltransf_11"/>
</dbReference>
<dbReference type="PANTHER" id="PTHR44942:SF4">
    <property type="entry name" value="METHYLTRANSFERASE TYPE 11 DOMAIN-CONTAINING PROTEIN"/>
    <property type="match status" value="1"/>
</dbReference>
<dbReference type="Pfam" id="PF08241">
    <property type="entry name" value="Methyltransf_11"/>
    <property type="match status" value="1"/>
</dbReference>
<comment type="similarity">
    <text evidence="1">Belongs to the methyltransferase superfamily.</text>
</comment>
<dbReference type="Gene3D" id="3.40.50.150">
    <property type="entry name" value="Vaccinia Virus protein VP39"/>
    <property type="match status" value="1"/>
</dbReference>
<evidence type="ECO:0000256" key="2">
    <source>
        <dbReference type="ARBA" id="ARBA00022603"/>
    </source>
</evidence>
<comment type="caution">
    <text evidence="5">The sequence shown here is derived from an EMBL/GenBank/DDBJ whole genome shotgun (WGS) entry which is preliminary data.</text>
</comment>
<dbReference type="InterPro" id="IPR051052">
    <property type="entry name" value="Diverse_substrate_MTase"/>
</dbReference>
<feature type="domain" description="Methyltransferase type 11" evidence="4">
    <location>
        <begin position="43"/>
        <end position="131"/>
    </location>
</feature>
<evidence type="ECO:0000313" key="6">
    <source>
        <dbReference type="Proteomes" id="UP001359886"/>
    </source>
</evidence>
<name>A0AAW9R6V9_9GAMM</name>
<dbReference type="EMBL" id="JAZHOG010000002">
    <property type="protein sequence ID" value="MEJ8566672.1"/>
    <property type="molecule type" value="Genomic_DNA"/>
</dbReference>
<dbReference type="CDD" id="cd02440">
    <property type="entry name" value="AdoMet_MTases"/>
    <property type="match status" value="1"/>
</dbReference>
<reference evidence="5 6" key="1">
    <citation type="submission" date="2024-02" db="EMBL/GenBank/DDBJ databases">
        <title>A novel Wenzhouxiangellaceae bacterium, isolated from coastal sediments.</title>
        <authorList>
            <person name="Du Z.-J."/>
            <person name="Ye Y.-Q."/>
            <person name="Zhang X.-Y."/>
        </authorList>
    </citation>
    <scope>NUCLEOTIDE SEQUENCE [LARGE SCALE GENOMIC DNA]</scope>
    <source>
        <strain evidence="5 6">CH-27</strain>
    </source>
</reference>
<proteinExistence type="inferred from homology"/>
<gene>
    <name evidence="5" type="ORF">V3330_03440</name>
</gene>
<keyword evidence="3 5" id="KW-0808">Transferase</keyword>
<evidence type="ECO:0000256" key="1">
    <source>
        <dbReference type="ARBA" id="ARBA00008361"/>
    </source>
</evidence>
<dbReference type="PANTHER" id="PTHR44942">
    <property type="entry name" value="METHYLTRANSF_11 DOMAIN-CONTAINING PROTEIN"/>
    <property type="match status" value="1"/>
</dbReference>